<evidence type="ECO:0000256" key="3">
    <source>
        <dbReference type="ARBA" id="ARBA00023125"/>
    </source>
</evidence>
<dbReference type="Gene3D" id="3.30.160.390">
    <property type="entry name" value="Integrase, DNA-binding domain"/>
    <property type="match status" value="1"/>
</dbReference>
<protein>
    <submittedName>
        <fullName evidence="6">Integrase arm-type DNA-binding domain-containing protein</fullName>
    </submittedName>
</protein>
<keyword evidence="2" id="KW-0229">DNA integration</keyword>
<dbReference type="Pfam" id="PF13356">
    <property type="entry name" value="Arm-DNA-bind_3"/>
    <property type="match status" value="1"/>
</dbReference>
<dbReference type="InterPro" id="IPR038488">
    <property type="entry name" value="Integrase_DNA-bd_sf"/>
</dbReference>
<dbReference type="SUPFAM" id="SSF56349">
    <property type="entry name" value="DNA breaking-rejoining enzymes"/>
    <property type="match status" value="1"/>
</dbReference>
<evidence type="ECO:0000313" key="6">
    <source>
        <dbReference type="EMBL" id="XBO37556.1"/>
    </source>
</evidence>
<name>A0AAU7JBB4_9HYPH</name>
<dbReference type="InterPro" id="IPR013762">
    <property type="entry name" value="Integrase-like_cat_sf"/>
</dbReference>
<dbReference type="RefSeq" id="WP_406854378.1">
    <property type="nucleotide sequence ID" value="NZ_CP157484.1"/>
</dbReference>
<dbReference type="InterPro" id="IPR050808">
    <property type="entry name" value="Phage_Integrase"/>
</dbReference>
<dbReference type="Pfam" id="PF00589">
    <property type="entry name" value="Phage_integrase"/>
    <property type="match status" value="1"/>
</dbReference>
<dbReference type="Pfam" id="PF22022">
    <property type="entry name" value="Phage_int_M"/>
    <property type="match status" value="1"/>
</dbReference>
<evidence type="ECO:0000256" key="2">
    <source>
        <dbReference type="ARBA" id="ARBA00022908"/>
    </source>
</evidence>
<evidence type="ECO:0000256" key="4">
    <source>
        <dbReference type="ARBA" id="ARBA00023172"/>
    </source>
</evidence>
<dbReference type="EMBL" id="CP157484">
    <property type="protein sequence ID" value="XBO37556.1"/>
    <property type="molecule type" value="Genomic_DNA"/>
</dbReference>
<dbReference type="GO" id="GO:0003677">
    <property type="term" value="F:DNA binding"/>
    <property type="evidence" value="ECO:0007669"/>
    <property type="project" value="UniProtKB-KW"/>
</dbReference>
<dbReference type="GO" id="GO:0006310">
    <property type="term" value="P:DNA recombination"/>
    <property type="evidence" value="ECO:0007669"/>
    <property type="project" value="UniProtKB-KW"/>
</dbReference>
<keyword evidence="4" id="KW-0233">DNA recombination</keyword>
<comment type="similarity">
    <text evidence="1">Belongs to the 'phage' integrase family.</text>
</comment>
<dbReference type="InterPro" id="IPR011010">
    <property type="entry name" value="DNA_brk_join_enz"/>
</dbReference>
<dbReference type="Gene3D" id="1.10.443.10">
    <property type="entry name" value="Intergrase catalytic core"/>
    <property type="match status" value="1"/>
</dbReference>
<dbReference type="Gene3D" id="1.10.150.130">
    <property type="match status" value="1"/>
</dbReference>
<reference evidence="6" key="1">
    <citation type="submission" date="2024-05" db="EMBL/GenBank/DDBJ databases">
        <authorList>
            <person name="Kim S."/>
            <person name="Heo J."/>
            <person name="Choi H."/>
            <person name="Choi Y."/>
            <person name="Kwon S.-W."/>
            <person name="Kim Y."/>
        </authorList>
    </citation>
    <scope>NUCLEOTIDE SEQUENCE</scope>
    <source>
        <strain evidence="6">KACC 23698</strain>
    </source>
</reference>
<keyword evidence="3 6" id="KW-0238">DNA-binding</keyword>
<dbReference type="InterPro" id="IPR053876">
    <property type="entry name" value="Phage_int_M"/>
</dbReference>
<dbReference type="InterPro" id="IPR025166">
    <property type="entry name" value="Integrase_DNA_bind_dom"/>
</dbReference>
<organism evidence="6">
    <name type="scientific">Alsobacter sp. KACC 23698</name>
    <dbReference type="NCBI Taxonomy" id="3149229"/>
    <lineage>
        <taxon>Bacteria</taxon>
        <taxon>Pseudomonadati</taxon>
        <taxon>Pseudomonadota</taxon>
        <taxon>Alphaproteobacteria</taxon>
        <taxon>Hyphomicrobiales</taxon>
        <taxon>Alsobacteraceae</taxon>
        <taxon>Alsobacter</taxon>
    </lineage>
</organism>
<dbReference type="InterPro" id="IPR010998">
    <property type="entry name" value="Integrase_recombinase_N"/>
</dbReference>
<dbReference type="CDD" id="cd00801">
    <property type="entry name" value="INT_P4_C"/>
    <property type="match status" value="1"/>
</dbReference>
<gene>
    <name evidence="6" type="ORF">ABEG18_17745</name>
</gene>
<dbReference type="PANTHER" id="PTHR30629:SF2">
    <property type="entry name" value="PROPHAGE INTEGRASE INTS-RELATED"/>
    <property type="match status" value="1"/>
</dbReference>
<dbReference type="PROSITE" id="PS51898">
    <property type="entry name" value="TYR_RECOMBINASE"/>
    <property type="match status" value="1"/>
</dbReference>
<feature type="domain" description="Tyr recombinase" evidence="5">
    <location>
        <begin position="200"/>
        <end position="379"/>
    </location>
</feature>
<evidence type="ECO:0000259" key="5">
    <source>
        <dbReference type="PROSITE" id="PS51898"/>
    </source>
</evidence>
<dbReference type="PANTHER" id="PTHR30629">
    <property type="entry name" value="PROPHAGE INTEGRASE"/>
    <property type="match status" value="1"/>
</dbReference>
<dbReference type="InterPro" id="IPR002104">
    <property type="entry name" value="Integrase_catalytic"/>
</dbReference>
<dbReference type="AlphaFoldDB" id="A0AAU7JBB4"/>
<accession>A0AAU7JBB4</accession>
<dbReference type="GO" id="GO:0015074">
    <property type="term" value="P:DNA integration"/>
    <property type="evidence" value="ECO:0007669"/>
    <property type="project" value="UniProtKB-KW"/>
</dbReference>
<sequence length="405" mass="44633">MARPEKMLSARTVATAKEPGRYADGGGLYLSVSTGGAKSWVFMWKAGGKRTEIGLGSLTKVSLASARERAALAREAVGDGRDPRAILKPAGAVPTFGEEADTLIASMAANWRNAKHKAQWEMTLREYAKSLRSLPVNQVTTEHVLAVLKPLWTSRHETASRLRGRIEAVLAASTAKGHRSGPNPAQWRHHIDKLLPKRGKLQKGHYAAMAFGEVPALIVKLRAAESVAAAALEFTILTAARSGEVLGARWSEVDLRSKIWTVPAGRMKAGKEHRVPLSHRAVDILTAMQRVRTERNEHVFPGRRAERGLSVTALEMALRRLKVENATVHGFRSSFRDWVGEATDFQRDVAEMALAHRVGDEVERAYRRGDALKKRRIMMDSWAEFLGSAWRGSMPELQSEASGED</sequence>
<evidence type="ECO:0000256" key="1">
    <source>
        <dbReference type="ARBA" id="ARBA00008857"/>
    </source>
</evidence>
<proteinExistence type="inferred from homology"/>